<dbReference type="InterPro" id="IPR032466">
    <property type="entry name" value="Metal_Hydrolase"/>
</dbReference>
<dbReference type="SUPFAM" id="SSF51338">
    <property type="entry name" value="Composite domain of metallo-dependent hydrolases"/>
    <property type="match status" value="1"/>
</dbReference>
<protein>
    <recommendedName>
        <fullName evidence="2">Amidohydrolase-related domain-containing protein</fullName>
    </recommendedName>
</protein>
<dbReference type="SUPFAM" id="SSF51556">
    <property type="entry name" value="Metallo-dependent hydrolases"/>
    <property type="match status" value="1"/>
</dbReference>
<dbReference type="Gene3D" id="2.30.40.10">
    <property type="entry name" value="Urease, subunit C, domain 1"/>
    <property type="match status" value="1"/>
</dbReference>
<feature type="domain" description="Amidohydrolase-related" evidence="2">
    <location>
        <begin position="263"/>
        <end position="370"/>
    </location>
</feature>
<evidence type="ECO:0000259" key="2">
    <source>
        <dbReference type="Pfam" id="PF01979"/>
    </source>
</evidence>
<proteinExistence type="predicted"/>
<reference evidence="3 4" key="1">
    <citation type="journal article" date="2016" name="Nat. Commun.">
        <title>Thousands of microbial genomes shed light on interconnected biogeochemical processes in an aquifer system.</title>
        <authorList>
            <person name="Anantharaman K."/>
            <person name="Brown C.T."/>
            <person name="Hug L.A."/>
            <person name="Sharon I."/>
            <person name="Castelle C.J."/>
            <person name="Probst A.J."/>
            <person name="Thomas B.C."/>
            <person name="Singh A."/>
            <person name="Wilkins M.J."/>
            <person name="Karaoz U."/>
            <person name="Brodie E.L."/>
            <person name="Williams K.H."/>
            <person name="Hubbard S.S."/>
            <person name="Banfield J.F."/>
        </authorList>
    </citation>
    <scope>NUCLEOTIDE SEQUENCE [LARGE SCALE GENOMIC DNA]</scope>
    <source>
        <strain evidence="4">RIFCSPLOWO2_12_FULL_64_10</strain>
    </source>
</reference>
<dbReference type="InterPro" id="IPR006680">
    <property type="entry name" value="Amidohydro-rel"/>
</dbReference>
<dbReference type="AlphaFoldDB" id="A0A1F6CBH9"/>
<evidence type="ECO:0000313" key="3">
    <source>
        <dbReference type="EMBL" id="OGG46331.1"/>
    </source>
</evidence>
<dbReference type="Gene3D" id="3.20.20.140">
    <property type="entry name" value="Metal-dependent hydrolases"/>
    <property type="match status" value="1"/>
</dbReference>
<evidence type="ECO:0000256" key="1">
    <source>
        <dbReference type="ARBA" id="ARBA00001947"/>
    </source>
</evidence>
<comment type="cofactor">
    <cofactor evidence="1">
        <name>Zn(2+)</name>
        <dbReference type="ChEBI" id="CHEBI:29105"/>
    </cofactor>
</comment>
<comment type="caution">
    <text evidence="3">The sequence shown here is derived from an EMBL/GenBank/DDBJ whole genome shotgun (WGS) entry which is preliminary data.</text>
</comment>
<evidence type="ECO:0000313" key="4">
    <source>
        <dbReference type="Proteomes" id="UP000178606"/>
    </source>
</evidence>
<dbReference type="InterPro" id="IPR050378">
    <property type="entry name" value="Metallo-dep_Hydrolases_sf"/>
</dbReference>
<dbReference type="InterPro" id="IPR011059">
    <property type="entry name" value="Metal-dep_hydrolase_composite"/>
</dbReference>
<dbReference type="PANTHER" id="PTHR11647:SF1">
    <property type="entry name" value="COLLAPSIN RESPONSE MEDIATOR PROTEIN"/>
    <property type="match status" value="1"/>
</dbReference>
<sequence>MAWLHIQNARVFTPEDLGVADALCWGGRIVAVGTDLRPPPGAEVEALNAKDRLLLPGLIDPHIHIMGASGGNGPACRTPDLPISRIASAGVTAVVSPLGTDSLSRTVPGLLARAAAATAEGISAYAYTGGWRNPVPTLTGDPQADVLFIDRVLGVKVALAEPTAPPFSAHDLTLLAHAAVIGGRLAGKRAVLHAHIGDRAEGLQPLDDAVRASGLPPDRFVATHVNRNPRLWRQALDFAKAGGSIDLTTQMRPDRGFTGAVPPAAAVLEAFNSGVPPGRITLSSDSGSAHLRPDGSGAYYLAGPDTILQTLRELVREGVSWGQAASFASRHAADLLGLSHKGRIAEGADADLLLLTGDGDVDRVWCRGRLMVADGNPVVKGHFE</sequence>
<accession>A0A1F6CBH9</accession>
<dbReference type="Proteomes" id="UP000178606">
    <property type="component" value="Unassembled WGS sequence"/>
</dbReference>
<dbReference type="GO" id="GO:0016810">
    <property type="term" value="F:hydrolase activity, acting on carbon-nitrogen (but not peptide) bonds"/>
    <property type="evidence" value="ECO:0007669"/>
    <property type="project" value="InterPro"/>
</dbReference>
<gene>
    <name evidence="3" type="ORF">A3F84_27215</name>
</gene>
<dbReference type="PANTHER" id="PTHR11647">
    <property type="entry name" value="HYDRANTOINASE/DIHYDROPYRIMIDINASE FAMILY MEMBER"/>
    <property type="match status" value="1"/>
</dbReference>
<organism evidence="3 4">
    <name type="scientific">Handelsmanbacteria sp. (strain RIFCSPLOWO2_12_FULL_64_10)</name>
    <dbReference type="NCBI Taxonomy" id="1817868"/>
    <lineage>
        <taxon>Bacteria</taxon>
        <taxon>Candidatus Handelsmaniibacteriota</taxon>
    </lineage>
</organism>
<dbReference type="Pfam" id="PF01979">
    <property type="entry name" value="Amidohydro_1"/>
    <property type="match status" value="1"/>
</dbReference>
<dbReference type="EMBL" id="MFKF01000324">
    <property type="protein sequence ID" value="OGG46331.1"/>
    <property type="molecule type" value="Genomic_DNA"/>
</dbReference>
<name>A0A1F6CBH9_HANXR</name>